<dbReference type="AlphaFoldDB" id="A0A0C9V9I8"/>
<keyword evidence="1" id="KW-0812">Transmembrane</keyword>
<evidence type="ECO:0000313" key="2">
    <source>
        <dbReference type="EMBL" id="KIJ33906.1"/>
    </source>
</evidence>
<accession>A0A0C9V9I8</accession>
<feature type="transmembrane region" description="Helical" evidence="1">
    <location>
        <begin position="27"/>
        <end position="52"/>
    </location>
</feature>
<keyword evidence="3" id="KW-1185">Reference proteome</keyword>
<keyword evidence="1" id="KW-1133">Transmembrane helix</keyword>
<evidence type="ECO:0000313" key="3">
    <source>
        <dbReference type="Proteomes" id="UP000054279"/>
    </source>
</evidence>
<reference evidence="2 3" key="1">
    <citation type="submission" date="2014-06" db="EMBL/GenBank/DDBJ databases">
        <title>Evolutionary Origins and Diversification of the Mycorrhizal Mutualists.</title>
        <authorList>
            <consortium name="DOE Joint Genome Institute"/>
            <consortium name="Mycorrhizal Genomics Consortium"/>
            <person name="Kohler A."/>
            <person name="Kuo A."/>
            <person name="Nagy L.G."/>
            <person name="Floudas D."/>
            <person name="Copeland A."/>
            <person name="Barry K.W."/>
            <person name="Cichocki N."/>
            <person name="Veneault-Fourrey C."/>
            <person name="LaButti K."/>
            <person name="Lindquist E.A."/>
            <person name="Lipzen A."/>
            <person name="Lundell T."/>
            <person name="Morin E."/>
            <person name="Murat C."/>
            <person name="Riley R."/>
            <person name="Ohm R."/>
            <person name="Sun H."/>
            <person name="Tunlid A."/>
            <person name="Henrissat B."/>
            <person name="Grigoriev I.V."/>
            <person name="Hibbett D.S."/>
            <person name="Martin F."/>
        </authorList>
    </citation>
    <scope>NUCLEOTIDE SEQUENCE [LARGE SCALE GENOMIC DNA]</scope>
    <source>
        <strain evidence="2 3">SS14</strain>
    </source>
</reference>
<keyword evidence="1" id="KW-0472">Membrane</keyword>
<protein>
    <submittedName>
        <fullName evidence="2">Uncharacterized protein</fullName>
    </submittedName>
</protein>
<dbReference type="HOGENOM" id="CLU_860980_0_0_1"/>
<evidence type="ECO:0000256" key="1">
    <source>
        <dbReference type="SAM" id="Phobius"/>
    </source>
</evidence>
<name>A0A0C9V9I8_SPHS4</name>
<dbReference type="Proteomes" id="UP000054279">
    <property type="component" value="Unassembled WGS sequence"/>
</dbReference>
<dbReference type="EMBL" id="KN837206">
    <property type="protein sequence ID" value="KIJ33906.1"/>
    <property type="molecule type" value="Genomic_DNA"/>
</dbReference>
<gene>
    <name evidence="2" type="ORF">M422DRAFT_264039</name>
</gene>
<sequence length="323" mass="35808">MHYTFQAIYSSHSAFTTIFSNAIRYKVAAASLVALLTNIYLTILMVLTVAWFSAPIWKAIHPGYFHLSISISLQPTSTLSKLHDSGILSDNNMFDEGVMPWRKLMSWQDGEAEESGTKDRRATVIMRTSWHCFRCNITRRSSIPILHLPSATQLAAMLTLSSINKAASVVHLTVDDDENGRDEDTGMSGSGLTWRRRVVVGGGGGRLEGKDATRRMLRTNGSKMTDHPQRTRPSPDEAAAQFNAQYRLRLHTRIPITYCITWCIMTPRTSHPHPASTSHGEGQAATLGGLHYLRLNIDVCAAQTALSTASDSSKAYPRQRQCT</sequence>
<proteinExistence type="predicted"/>
<organism evidence="2 3">
    <name type="scientific">Sphaerobolus stellatus (strain SS14)</name>
    <dbReference type="NCBI Taxonomy" id="990650"/>
    <lineage>
        <taxon>Eukaryota</taxon>
        <taxon>Fungi</taxon>
        <taxon>Dikarya</taxon>
        <taxon>Basidiomycota</taxon>
        <taxon>Agaricomycotina</taxon>
        <taxon>Agaricomycetes</taxon>
        <taxon>Phallomycetidae</taxon>
        <taxon>Geastrales</taxon>
        <taxon>Sphaerobolaceae</taxon>
        <taxon>Sphaerobolus</taxon>
    </lineage>
</organism>